<dbReference type="SUPFAM" id="SSF158230">
    <property type="entry name" value="PRP4-like"/>
    <property type="match status" value="1"/>
</dbReference>
<dbReference type="EMBL" id="CAACVR010000012">
    <property type="protein sequence ID" value="VEU21484.1"/>
    <property type="molecule type" value="Genomic_DNA"/>
</dbReference>
<dbReference type="Gene3D" id="4.10.280.110">
    <property type="entry name" value="Pre-mRNA processing factor 4 domain"/>
    <property type="match status" value="1"/>
</dbReference>
<keyword evidence="5" id="KW-1185">Reference proteome</keyword>
<feature type="signal peptide" evidence="2">
    <location>
        <begin position="1"/>
        <end position="19"/>
    </location>
</feature>
<dbReference type="AlphaFoldDB" id="A0A448YKM4"/>
<evidence type="ECO:0000259" key="3">
    <source>
        <dbReference type="Pfam" id="PF08799"/>
    </source>
</evidence>
<reference evidence="4 5" key="1">
    <citation type="submission" date="2018-12" db="EMBL/GenBank/DDBJ databases">
        <authorList>
            <person name="Tiukova I."/>
            <person name="Dainat J."/>
        </authorList>
    </citation>
    <scope>NUCLEOTIDE SEQUENCE [LARGE SCALE GENOMIC DNA]</scope>
</reference>
<dbReference type="Proteomes" id="UP000290900">
    <property type="component" value="Unassembled WGS sequence"/>
</dbReference>
<proteinExistence type="predicted"/>
<evidence type="ECO:0000313" key="4">
    <source>
        <dbReference type="EMBL" id="VEU21484.1"/>
    </source>
</evidence>
<evidence type="ECO:0000313" key="5">
    <source>
        <dbReference type="Proteomes" id="UP000290900"/>
    </source>
</evidence>
<feature type="compositionally biased region" description="Low complexity" evidence="1">
    <location>
        <begin position="233"/>
        <end position="242"/>
    </location>
</feature>
<feature type="domain" description="Pre-mRNA processing factor 4 (PRP4)-like" evidence="3">
    <location>
        <begin position="259"/>
        <end position="284"/>
    </location>
</feature>
<name>A0A448YKM4_BRENA</name>
<protein>
    <submittedName>
        <fullName evidence="4">DEKNAAC102687</fullName>
    </submittedName>
</protein>
<feature type="region of interest" description="Disordered" evidence="1">
    <location>
        <begin position="233"/>
        <end position="253"/>
    </location>
</feature>
<dbReference type="Pfam" id="PF08799">
    <property type="entry name" value="PRP4"/>
    <property type="match status" value="1"/>
</dbReference>
<evidence type="ECO:0000256" key="2">
    <source>
        <dbReference type="SAM" id="SignalP"/>
    </source>
</evidence>
<evidence type="ECO:0000256" key="1">
    <source>
        <dbReference type="SAM" id="MobiDB-lite"/>
    </source>
</evidence>
<feature type="chain" id="PRO_5019466628" evidence="2">
    <location>
        <begin position="20"/>
        <end position="289"/>
    </location>
</feature>
<sequence length="289" mass="33321">MRWFVLVAIFGTAVFVKIAHRIRDDENNTSFKNKTVSYSEEEWQDHVEEMRRKRFQFRSGEEFYLFPFASNSKDKTKRLVTKLGGEETVGVIDLNDLIKEQLEDPSSRYGTLLSETLDKEDEGSNTCRYIFTYVLAPGVFTQLVKDRALKLREENPKITRFAILNYPNTIPEAVKFEQKVATVSKLVVAGKEPKENNIIDYFSTVDKVINIDKLPKMEPKVVDRSEYVKSKPASKAALSPALEQPPADDAPMIKKAQYRLREIGEPIRRYGETDRDVIERLSKLTKDQN</sequence>
<organism evidence="4 5">
    <name type="scientific">Brettanomyces naardenensis</name>
    <name type="common">Yeast</name>
    <dbReference type="NCBI Taxonomy" id="13370"/>
    <lineage>
        <taxon>Eukaryota</taxon>
        <taxon>Fungi</taxon>
        <taxon>Dikarya</taxon>
        <taxon>Ascomycota</taxon>
        <taxon>Saccharomycotina</taxon>
        <taxon>Pichiomycetes</taxon>
        <taxon>Pichiales</taxon>
        <taxon>Pichiaceae</taxon>
        <taxon>Brettanomyces</taxon>
    </lineage>
</organism>
<accession>A0A448YKM4</accession>
<dbReference type="FunCoup" id="A0A448YKM4">
    <property type="interactions" value="19"/>
</dbReference>
<dbReference type="OrthoDB" id="4081130at2759"/>
<dbReference type="InParanoid" id="A0A448YKM4"/>
<gene>
    <name evidence="4" type="ORF">BRENAR_LOCUS2217</name>
</gene>
<dbReference type="InterPro" id="IPR036285">
    <property type="entry name" value="PRP4-like_sf"/>
</dbReference>
<dbReference type="InterPro" id="IPR014906">
    <property type="entry name" value="PRP4-like"/>
</dbReference>
<keyword evidence="2" id="KW-0732">Signal</keyword>